<keyword evidence="3" id="KW-1185">Reference proteome</keyword>
<gene>
    <name evidence="2" type="ORF">Lalb_Chr03g0035391</name>
</gene>
<protein>
    <submittedName>
        <fullName evidence="2">Uncharacterized protein</fullName>
    </submittedName>
</protein>
<sequence>MLEIIWVIRRNPGKRLNPAMNTNPQNSSPLKTPFPTLTPHHHPISRRRRRRKINDYLSSPTPYPPPPPPPPLFFYSIISTLSSLLPPLPTTTSSALLIFSLSLFTVPFVPLPFSFSFSIPLTLSLSKLSPNFIFFTIISSLLSLSSVSSSTPPPTPPPSTVSPMEPTGSPVGPKWWSFTMQWFWTLLSLRHLCLQLICSIILKKDKLMLLLVVPIPMNLHLV</sequence>
<feature type="compositionally biased region" description="Basic residues" evidence="1">
    <location>
        <begin position="39"/>
        <end position="50"/>
    </location>
</feature>
<dbReference type="EMBL" id="WOCE01000003">
    <property type="protein sequence ID" value="KAE9617438.1"/>
    <property type="molecule type" value="Genomic_DNA"/>
</dbReference>
<dbReference type="AlphaFoldDB" id="A0A6A4QSU9"/>
<accession>A0A6A4QSU9</accession>
<organism evidence="2 3">
    <name type="scientific">Lupinus albus</name>
    <name type="common">White lupine</name>
    <name type="synonym">Lupinus termis</name>
    <dbReference type="NCBI Taxonomy" id="3870"/>
    <lineage>
        <taxon>Eukaryota</taxon>
        <taxon>Viridiplantae</taxon>
        <taxon>Streptophyta</taxon>
        <taxon>Embryophyta</taxon>
        <taxon>Tracheophyta</taxon>
        <taxon>Spermatophyta</taxon>
        <taxon>Magnoliopsida</taxon>
        <taxon>eudicotyledons</taxon>
        <taxon>Gunneridae</taxon>
        <taxon>Pentapetalae</taxon>
        <taxon>rosids</taxon>
        <taxon>fabids</taxon>
        <taxon>Fabales</taxon>
        <taxon>Fabaceae</taxon>
        <taxon>Papilionoideae</taxon>
        <taxon>50 kb inversion clade</taxon>
        <taxon>genistoids sensu lato</taxon>
        <taxon>core genistoids</taxon>
        <taxon>Genisteae</taxon>
        <taxon>Lupinus</taxon>
    </lineage>
</organism>
<dbReference type="OrthoDB" id="10660250at2759"/>
<reference evidence="3" key="1">
    <citation type="journal article" date="2020" name="Nat. Commun.">
        <title>Genome sequence of the cluster root forming white lupin.</title>
        <authorList>
            <person name="Hufnagel B."/>
            <person name="Marques A."/>
            <person name="Soriano A."/>
            <person name="Marques L."/>
            <person name="Divol F."/>
            <person name="Doumas P."/>
            <person name="Sallet E."/>
            <person name="Mancinotti D."/>
            <person name="Carrere S."/>
            <person name="Marande W."/>
            <person name="Arribat S."/>
            <person name="Keller J."/>
            <person name="Huneau C."/>
            <person name="Blein T."/>
            <person name="Aime D."/>
            <person name="Laguerre M."/>
            <person name="Taylor J."/>
            <person name="Schubert V."/>
            <person name="Nelson M."/>
            <person name="Geu-Flores F."/>
            <person name="Crespi M."/>
            <person name="Gallardo-Guerrero K."/>
            <person name="Delaux P.-M."/>
            <person name="Salse J."/>
            <person name="Berges H."/>
            <person name="Guyot R."/>
            <person name="Gouzy J."/>
            <person name="Peret B."/>
        </authorList>
    </citation>
    <scope>NUCLEOTIDE SEQUENCE [LARGE SCALE GENOMIC DNA]</scope>
    <source>
        <strain evidence="3">cv. Amiga</strain>
    </source>
</reference>
<feature type="region of interest" description="Disordered" evidence="1">
    <location>
        <begin position="15"/>
        <end position="50"/>
    </location>
</feature>
<evidence type="ECO:0000313" key="3">
    <source>
        <dbReference type="Proteomes" id="UP000447434"/>
    </source>
</evidence>
<evidence type="ECO:0000313" key="2">
    <source>
        <dbReference type="EMBL" id="KAE9617438.1"/>
    </source>
</evidence>
<feature type="compositionally biased region" description="Low complexity" evidence="1">
    <location>
        <begin position="29"/>
        <end position="38"/>
    </location>
</feature>
<name>A0A6A4QSU9_LUPAL</name>
<proteinExistence type="predicted"/>
<comment type="caution">
    <text evidence="2">The sequence shown here is derived from an EMBL/GenBank/DDBJ whole genome shotgun (WGS) entry which is preliminary data.</text>
</comment>
<feature type="compositionally biased region" description="Polar residues" evidence="1">
    <location>
        <begin position="19"/>
        <end position="28"/>
    </location>
</feature>
<dbReference type="Proteomes" id="UP000447434">
    <property type="component" value="Chromosome 3"/>
</dbReference>
<evidence type="ECO:0000256" key="1">
    <source>
        <dbReference type="SAM" id="MobiDB-lite"/>
    </source>
</evidence>